<keyword evidence="2" id="KW-1185">Reference proteome</keyword>
<evidence type="ECO:0000313" key="1">
    <source>
        <dbReference type="EMBL" id="KAF2769782.1"/>
    </source>
</evidence>
<gene>
    <name evidence="1" type="ORF">EJ03DRAFT_361950</name>
</gene>
<protein>
    <submittedName>
        <fullName evidence="1">Uncharacterized protein</fullName>
    </submittedName>
</protein>
<organism evidence="1 2">
    <name type="scientific">Teratosphaeria nubilosa</name>
    <dbReference type="NCBI Taxonomy" id="161662"/>
    <lineage>
        <taxon>Eukaryota</taxon>
        <taxon>Fungi</taxon>
        <taxon>Dikarya</taxon>
        <taxon>Ascomycota</taxon>
        <taxon>Pezizomycotina</taxon>
        <taxon>Dothideomycetes</taxon>
        <taxon>Dothideomycetidae</taxon>
        <taxon>Mycosphaerellales</taxon>
        <taxon>Teratosphaeriaceae</taxon>
        <taxon>Teratosphaeria</taxon>
    </lineage>
</organism>
<dbReference type="Proteomes" id="UP000799436">
    <property type="component" value="Unassembled WGS sequence"/>
</dbReference>
<dbReference type="AlphaFoldDB" id="A0A6G1LB15"/>
<dbReference type="EMBL" id="ML995831">
    <property type="protein sequence ID" value="KAF2769782.1"/>
    <property type="molecule type" value="Genomic_DNA"/>
</dbReference>
<proteinExistence type="predicted"/>
<name>A0A6G1LB15_9PEZI</name>
<sequence length="132" mass="14414">MAPSKRVRLSDDQLQSMGKAELIAKINALEDELKQWKPSCRHGGAKFSYAGSLPSTAVFNVLTGQAFDAKKAKKMCSFTPADFEETMAEDDVSASVRYNTLHLVGKSVNVRWKEEDGEFAVNGSYGLSGTAF</sequence>
<accession>A0A6G1LB15</accession>
<evidence type="ECO:0000313" key="2">
    <source>
        <dbReference type="Proteomes" id="UP000799436"/>
    </source>
</evidence>
<reference evidence="1" key="1">
    <citation type="journal article" date="2020" name="Stud. Mycol.">
        <title>101 Dothideomycetes genomes: a test case for predicting lifestyles and emergence of pathogens.</title>
        <authorList>
            <person name="Haridas S."/>
            <person name="Albert R."/>
            <person name="Binder M."/>
            <person name="Bloem J."/>
            <person name="Labutti K."/>
            <person name="Salamov A."/>
            <person name="Andreopoulos B."/>
            <person name="Baker S."/>
            <person name="Barry K."/>
            <person name="Bills G."/>
            <person name="Bluhm B."/>
            <person name="Cannon C."/>
            <person name="Castanera R."/>
            <person name="Culley D."/>
            <person name="Daum C."/>
            <person name="Ezra D."/>
            <person name="Gonzalez J."/>
            <person name="Henrissat B."/>
            <person name="Kuo A."/>
            <person name="Liang C."/>
            <person name="Lipzen A."/>
            <person name="Lutzoni F."/>
            <person name="Magnuson J."/>
            <person name="Mondo S."/>
            <person name="Nolan M."/>
            <person name="Ohm R."/>
            <person name="Pangilinan J."/>
            <person name="Park H.-J."/>
            <person name="Ramirez L."/>
            <person name="Alfaro M."/>
            <person name="Sun H."/>
            <person name="Tritt A."/>
            <person name="Yoshinaga Y."/>
            <person name="Zwiers L.-H."/>
            <person name="Turgeon B."/>
            <person name="Goodwin S."/>
            <person name="Spatafora J."/>
            <person name="Crous P."/>
            <person name="Grigoriev I."/>
        </authorList>
    </citation>
    <scope>NUCLEOTIDE SEQUENCE</scope>
    <source>
        <strain evidence="1">CBS 116005</strain>
    </source>
</reference>
<dbReference type="OrthoDB" id="5370359at2759"/>